<dbReference type="PANTHER" id="PTHR10157:SF23">
    <property type="entry name" value="MOXD1 HOMOLOG 1"/>
    <property type="match status" value="1"/>
</dbReference>
<evidence type="ECO:0000313" key="3">
    <source>
        <dbReference type="Proteomes" id="UP000075901"/>
    </source>
</evidence>
<dbReference type="EnsemblMetazoa" id="AMAM016078-RA">
    <property type="protein sequence ID" value="AMAM016078-PA"/>
    <property type="gene ID" value="AMAM016078"/>
</dbReference>
<dbReference type="InterPro" id="IPR005018">
    <property type="entry name" value="DOMON_domain"/>
</dbReference>
<sequence>MLETVRLKSKEKCTKIWKPSFNSFDNTIASSTRTIFKILDSLESSERENKFNQNLFDCHGSKDNHHMPVQDDTQNYHIESGYQNLTHTSVTFRRALETCDPHDVIIGFSLI</sequence>
<evidence type="ECO:0000259" key="1">
    <source>
        <dbReference type="Pfam" id="PF03351"/>
    </source>
</evidence>
<dbReference type="Pfam" id="PF03351">
    <property type="entry name" value="DOMON"/>
    <property type="match status" value="1"/>
</dbReference>
<evidence type="ECO:0000313" key="2">
    <source>
        <dbReference type="EnsemblMetazoa" id="AMAM016078-PA"/>
    </source>
</evidence>
<dbReference type="Proteomes" id="UP000075901">
    <property type="component" value="Unassembled WGS sequence"/>
</dbReference>
<feature type="domain" description="DOMON" evidence="1">
    <location>
        <begin position="54"/>
        <end position="105"/>
    </location>
</feature>
<dbReference type="GO" id="GO:0030667">
    <property type="term" value="C:secretory granule membrane"/>
    <property type="evidence" value="ECO:0007669"/>
    <property type="project" value="TreeGrafter"/>
</dbReference>
<dbReference type="InterPro" id="IPR000945">
    <property type="entry name" value="DBH-like"/>
</dbReference>
<organism evidence="2 3">
    <name type="scientific">Anopheles maculatus</name>
    <dbReference type="NCBI Taxonomy" id="74869"/>
    <lineage>
        <taxon>Eukaryota</taxon>
        <taxon>Metazoa</taxon>
        <taxon>Ecdysozoa</taxon>
        <taxon>Arthropoda</taxon>
        <taxon>Hexapoda</taxon>
        <taxon>Insecta</taxon>
        <taxon>Pterygota</taxon>
        <taxon>Neoptera</taxon>
        <taxon>Endopterygota</taxon>
        <taxon>Diptera</taxon>
        <taxon>Nematocera</taxon>
        <taxon>Culicoidea</taxon>
        <taxon>Culicidae</taxon>
        <taxon>Anophelinae</taxon>
        <taxon>Anopheles</taxon>
        <taxon>Anopheles maculatus group</taxon>
    </lineage>
</organism>
<dbReference type="GO" id="GO:0004500">
    <property type="term" value="F:dopamine beta-monooxygenase activity"/>
    <property type="evidence" value="ECO:0007669"/>
    <property type="project" value="InterPro"/>
</dbReference>
<dbReference type="GO" id="GO:0042420">
    <property type="term" value="P:dopamine catabolic process"/>
    <property type="evidence" value="ECO:0007669"/>
    <property type="project" value="TreeGrafter"/>
</dbReference>
<dbReference type="AlphaFoldDB" id="A0A182SYM7"/>
<name>A0A182SYM7_9DIPT</name>
<proteinExistence type="predicted"/>
<dbReference type="GO" id="GO:0005615">
    <property type="term" value="C:extracellular space"/>
    <property type="evidence" value="ECO:0007669"/>
    <property type="project" value="TreeGrafter"/>
</dbReference>
<dbReference type="GO" id="GO:0042421">
    <property type="term" value="P:norepinephrine biosynthetic process"/>
    <property type="evidence" value="ECO:0007669"/>
    <property type="project" value="TreeGrafter"/>
</dbReference>
<dbReference type="PANTHER" id="PTHR10157">
    <property type="entry name" value="DOPAMINE BETA HYDROXYLASE RELATED"/>
    <property type="match status" value="1"/>
</dbReference>
<reference evidence="3" key="1">
    <citation type="submission" date="2013-09" db="EMBL/GenBank/DDBJ databases">
        <title>The Genome Sequence of Anopheles maculatus species B.</title>
        <authorList>
            <consortium name="The Broad Institute Genomics Platform"/>
            <person name="Neafsey D.E."/>
            <person name="Besansky N."/>
            <person name="Howell P."/>
            <person name="Walton C."/>
            <person name="Young S.K."/>
            <person name="Zeng Q."/>
            <person name="Gargeya S."/>
            <person name="Fitzgerald M."/>
            <person name="Haas B."/>
            <person name="Abouelleil A."/>
            <person name="Allen A.W."/>
            <person name="Alvarado L."/>
            <person name="Arachchi H.M."/>
            <person name="Berlin A.M."/>
            <person name="Chapman S.B."/>
            <person name="Gainer-Dewar J."/>
            <person name="Goldberg J."/>
            <person name="Griggs A."/>
            <person name="Gujja S."/>
            <person name="Hansen M."/>
            <person name="Howarth C."/>
            <person name="Imamovic A."/>
            <person name="Ireland A."/>
            <person name="Larimer J."/>
            <person name="McCowan C."/>
            <person name="Murphy C."/>
            <person name="Pearson M."/>
            <person name="Poon T.W."/>
            <person name="Priest M."/>
            <person name="Roberts A."/>
            <person name="Saif S."/>
            <person name="Shea T."/>
            <person name="Sisk P."/>
            <person name="Sykes S."/>
            <person name="Wortman J."/>
            <person name="Nusbaum C."/>
            <person name="Birren B."/>
        </authorList>
    </citation>
    <scope>NUCLEOTIDE SEQUENCE [LARGE SCALE GENOMIC DNA]</scope>
    <source>
        <strain evidence="3">maculatus3</strain>
    </source>
</reference>
<reference evidence="2" key="2">
    <citation type="submission" date="2020-05" db="UniProtKB">
        <authorList>
            <consortium name="EnsemblMetazoa"/>
        </authorList>
    </citation>
    <scope>IDENTIFICATION</scope>
    <source>
        <strain evidence="2">maculatus3</strain>
    </source>
</reference>
<protein>
    <submittedName>
        <fullName evidence="2">DOMON domain-containing protein</fullName>
    </submittedName>
</protein>
<dbReference type="VEuPathDB" id="VectorBase:AMAM016078"/>
<dbReference type="InterPro" id="IPR045266">
    <property type="entry name" value="DOH_DOMON"/>
</dbReference>
<accession>A0A182SYM7</accession>
<dbReference type="CDD" id="cd09631">
    <property type="entry name" value="DOMON_DOH"/>
    <property type="match status" value="1"/>
</dbReference>
<dbReference type="GO" id="GO:0005507">
    <property type="term" value="F:copper ion binding"/>
    <property type="evidence" value="ECO:0007669"/>
    <property type="project" value="TreeGrafter"/>
</dbReference>
<dbReference type="GO" id="GO:0006589">
    <property type="term" value="P:octopamine biosynthetic process"/>
    <property type="evidence" value="ECO:0007669"/>
    <property type="project" value="TreeGrafter"/>
</dbReference>
<keyword evidence="3" id="KW-1185">Reference proteome</keyword>